<organism evidence="1 2">
    <name type="scientific">Haematococcus lacustris</name>
    <name type="common">Green alga</name>
    <name type="synonym">Haematococcus pluvialis</name>
    <dbReference type="NCBI Taxonomy" id="44745"/>
    <lineage>
        <taxon>Eukaryota</taxon>
        <taxon>Viridiplantae</taxon>
        <taxon>Chlorophyta</taxon>
        <taxon>core chlorophytes</taxon>
        <taxon>Chlorophyceae</taxon>
        <taxon>CS clade</taxon>
        <taxon>Chlamydomonadales</taxon>
        <taxon>Haematococcaceae</taxon>
        <taxon>Haematococcus</taxon>
    </lineage>
</organism>
<dbReference type="EMBL" id="BLLF01000058">
    <property type="protein sequence ID" value="GFH06834.1"/>
    <property type="molecule type" value="Genomic_DNA"/>
</dbReference>
<comment type="caution">
    <text evidence="1">The sequence shown here is derived from an EMBL/GenBank/DDBJ whole genome shotgun (WGS) entry which is preliminary data.</text>
</comment>
<keyword evidence="2" id="KW-1185">Reference proteome</keyword>
<proteinExistence type="predicted"/>
<dbReference type="Proteomes" id="UP000485058">
    <property type="component" value="Unassembled WGS sequence"/>
</dbReference>
<gene>
    <name evidence="1" type="ORF">HaLaN_01538</name>
</gene>
<dbReference type="AlphaFoldDB" id="A0A699YIY8"/>
<name>A0A699YIY8_HAELA</name>
<evidence type="ECO:0000313" key="2">
    <source>
        <dbReference type="Proteomes" id="UP000485058"/>
    </source>
</evidence>
<accession>A0A699YIY8</accession>
<reference evidence="1 2" key="1">
    <citation type="submission" date="2020-02" db="EMBL/GenBank/DDBJ databases">
        <title>Draft genome sequence of Haematococcus lacustris strain NIES-144.</title>
        <authorList>
            <person name="Morimoto D."/>
            <person name="Nakagawa S."/>
            <person name="Yoshida T."/>
            <person name="Sawayama S."/>
        </authorList>
    </citation>
    <scope>NUCLEOTIDE SEQUENCE [LARGE SCALE GENOMIC DNA]</scope>
    <source>
        <strain evidence="1 2">NIES-144</strain>
    </source>
</reference>
<evidence type="ECO:0000313" key="1">
    <source>
        <dbReference type="EMBL" id="GFH06834.1"/>
    </source>
</evidence>
<protein>
    <submittedName>
        <fullName evidence="1">Uncharacterized protein</fullName>
    </submittedName>
</protein>
<sequence>MPDQLKLAPLSVYSWAGALVPCNEQPSKNCASAPSEVPVSSDHLKGWTYVQGMRPYAIEWYRLEDLPLAEMAAAAAKQVGRWFTASGASRAASGCEEGHGWQQVIFRRGGGSWSQQGAWVGLRARLTNASGSQRCCEFWNRALGGD</sequence>